<evidence type="ECO:0000256" key="3">
    <source>
        <dbReference type="ARBA" id="ARBA00022989"/>
    </source>
</evidence>
<evidence type="ECO:0000313" key="8">
    <source>
        <dbReference type="Proteomes" id="UP000075714"/>
    </source>
</evidence>
<dbReference type="EMBL" id="LSYV01000018">
    <property type="protein sequence ID" value="KXZ50234.1"/>
    <property type="molecule type" value="Genomic_DNA"/>
</dbReference>
<feature type="region of interest" description="Disordered" evidence="5">
    <location>
        <begin position="1"/>
        <end position="36"/>
    </location>
</feature>
<evidence type="ECO:0000256" key="1">
    <source>
        <dbReference type="ARBA" id="ARBA00004141"/>
    </source>
</evidence>
<gene>
    <name evidence="7" type="ORF">GPECTOR_17g872</name>
</gene>
<dbReference type="PANTHER" id="PTHR23515">
    <property type="entry name" value="HIGH-AFFINITY NITRATE TRANSPORTER 2.3"/>
    <property type="match status" value="1"/>
</dbReference>
<feature type="transmembrane region" description="Helical" evidence="6">
    <location>
        <begin position="217"/>
        <end position="238"/>
    </location>
</feature>
<reference evidence="8" key="1">
    <citation type="journal article" date="2016" name="Nat. Commun.">
        <title>The Gonium pectorale genome demonstrates co-option of cell cycle regulation during the evolution of multicellularity.</title>
        <authorList>
            <person name="Hanschen E.R."/>
            <person name="Marriage T.N."/>
            <person name="Ferris P.J."/>
            <person name="Hamaji T."/>
            <person name="Toyoda A."/>
            <person name="Fujiyama A."/>
            <person name="Neme R."/>
            <person name="Noguchi H."/>
            <person name="Minakuchi Y."/>
            <person name="Suzuki M."/>
            <person name="Kawai-Toyooka H."/>
            <person name="Smith D.R."/>
            <person name="Sparks H."/>
            <person name="Anderson J."/>
            <person name="Bakaric R."/>
            <person name="Luria V."/>
            <person name="Karger A."/>
            <person name="Kirschner M.W."/>
            <person name="Durand P.M."/>
            <person name="Michod R.E."/>
            <person name="Nozaki H."/>
            <person name="Olson B.J."/>
        </authorList>
    </citation>
    <scope>NUCLEOTIDE SEQUENCE [LARGE SCALE GENOMIC DNA]</scope>
    <source>
        <strain evidence="8">NIES-2863</strain>
    </source>
</reference>
<evidence type="ECO:0000256" key="2">
    <source>
        <dbReference type="ARBA" id="ARBA00022692"/>
    </source>
</evidence>
<comment type="subcellular location">
    <subcellularLocation>
        <location evidence="1">Membrane</location>
        <topology evidence="1">Multi-pass membrane protein</topology>
    </subcellularLocation>
</comment>
<evidence type="ECO:0008006" key="9">
    <source>
        <dbReference type="Google" id="ProtNLM"/>
    </source>
</evidence>
<feature type="transmembrane region" description="Helical" evidence="6">
    <location>
        <begin position="116"/>
        <end position="140"/>
    </location>
</feature>
<dbReference type="Gene3D" id="1.20.1250.20">
    <property type="entry name" value="MFS general substrate transporter like domains"/>
    <property type="match status" value="1"/>
</dbReference>
<name>A0A150GKC1_GONPE</name>
<dbReference type="OrthoDB" id="550432at2759"/>
<accession>A0A150GKC1</accession>
<dbReference type="GO" id="GO:0015112">
    <property type="term" value="F:nitrate transmembrane transporter activity"/>
    <property type="evidence" value="ECO:0007669"/>
    <property type="project" value="InterPro"/>
</dbReference>
<dbReference type="InterPro" id="IPR044772">
    <property type="entry name" value="NO3_transporter"/>
</dbReference>
<feature type="region of interest" description="Disordered" evidence="5">
    <location>
        <begin position="349"/>
        <end position="370"/>
    </location>
</feature>
<evidence type="ECO:0000313" key="7">
    <source>
        <dbReference type="EMBL" id="KXZ50234.1"/>
    </source>
</evidence>
<evidence type="ECO:0000256" key="5">
    <source>
        <dbReference type="SAM" id="MobiDB-lite"/>
    </source>
</evidence>
<feature type="transmembrane region" description="Helical" evidence="6">
    <location>
        <begin position="245"/>
        <end position="270"/>
    </location>
</feature>
<evidence type="ECO:0000256" key="4">
    <source>
        <dbReference type="ARBA" id="ARBA00023136"/>
    </source>
</evidence>
<keyword evidence="4 6" id="KW-0472">Membrane</keyword>
<sequence>MVMADGYDDEVIVEEEEEEEAEDETEEEGGQGKLGTLPPPPVLPFAAVATASFVQTAGELRHLSTHGAGGGVAAARELSVYGRWRRSRAQQRSVLGAGWREAAQLYGIALLNYRSLLLALNYGLSCGAEMALYNILPYYLVRRYGMSYVGAGALAAAPGLLNVGSRLLGMRASELLCTVSGMRGRLWGLWAAQAGCGLSCVLLGQCGDGRGGLAATAVLLLLFGLSAQMAAGVTFSIVPYVSFRAFTAVLGLTSGSGLLLGAVLLASFFATEQLSYAQGVSWMGAALLLASLSLAGLRFPAWGGMLAGPAGAGGGGAGEEAYYLAEWTSEEFASGAAAPALVFALAAQAERGPRRQGPKEPAGRRSAAKV</sequence>
<dbReference type="Proteomes" id="UP000075714">
    <property type="component" value="Unassembled WGS sequence"/>
</dbReference>
<dbReference type="AlphaFoldDB" id="A0A150GKC1"/>
<dbReference type="GO" id="GO:0016020">
    <property type="term" value="C:membrane"/>
    <property type="evidence" value="ECO:0007669"/>
    <property type="project" value="UniProtKB-SubCell"/>
</dbReference>
<keyword evidence="2 6" id="KW-0812">Transmembrane</keyword>
<keyword evidence="8" id="KW-1185">Reference proteome</keyword>
<protein>
    <recommendedName>
        <fullName evidence="9">Major facilitator superfamily (MFS) profile domain-containing protein</fullName>
    </recommendedName>
</protein>
<dbReference type="SUPFAM" id="SSF103473">
    <property type="entry name" value="MFS general substrate transporter"/>
    <property type="match status" value="1"/>
</dbReference>
<proteinExistence type="predicted"/>
<feature type="compositionally biased region" description="Basic and acidic residues" evidence="5">
    <location>
        <begin position="351"/>
        <end position="363"/>
    </location>
</feature>
<comment type="caution">
    <text evidence="7">The sequence shown here is derived from an EMBL/GenBank/DDBJ whole genome shotgun (WGS) entry which is preliminary data.</text>
</comment>
<feature type="compositionally biased region" description="Acidic residues" evidence="5">
    <location>
        <begin position="1"/>
        <end position="29"/>
    </location>
</feature>
<dbReference type="STRING" id="33097.A0A150GKC1"/>
<feature type="transmembrane region" description="Helical" evidence="6">
    <location>
        <begin position="186"/>
        <end position="205"/>
    </location>
</feature>
<keyword evidence="3 6" id="KW-1133">Transmembrane helix</keyword>
<evidence type="ECO:0000256" key="6">
    <source>
        <dbReference type="SAM" id="Phobius"/>
    </source>
</evidence>
<feature type="transmembrane region" description="Helical" evidence="6">
    <location>
        <begin position="146"/>
        <end position="165"/>
    </location>
</feature>
<organism evidence="7 8">
    <name type="scientific">Gonium pectorale</name>
    <name type="common">Green alga</name>
    <dbReference type="NCBI Taxonomy" id="33097"/>
    <lineage>
        <taxon>Eukaryota</taxon>
        <taxon>Viridiplantae</taxon>
        <taxon>Chlorophyta</taxon>
        <taxon>core chlorophytes</taxon>
        <taxon>Chlorophyceae</taxon>
        <taxon>CS clade</taxon>
        <taxon>Chlamydomonadales</taxon>
        <taxon>Volvocaceae</taxon>
        <taxon>Gonium</taxon>
    </lineage>
</organism>
<dbReference type="InterPro" id="IPR036259">
    <property type="entry name" value="MFS_trans_sf"/>
</dbReference>
<feature type="transmembrane region" description="Helical" evidence="6">
    <location>
        <begin position="276"/>
        <end position="297"/>
    </location>
</feature>